<sequence>MDKKDEKLMMLLDLTVPRAKVTEDVRETLPRLALYFEHQELMERLDPAELLRDDIADFLQHMYADALSTIEDEHDADAFKNYFEKLSEKGKDAYWAGDIAIDRIPKRYLPWFDITATPLPR</sequence>
<evidence type="ECO:0000313" key="1">
    <source>
        <dbReference type="EMBL" id="PWG15634.1"/>
    </source>
</evidence>
<proteinExistence type="predicted"/>
<accession>A0A2V1P104</accession>
<dbReference type="EMBL" id="QETF01000029">
    <property type="protein sequence ID" value="PWG15634.1"/>
    <property type="molecule type" value="Genomic_DNA"/>
</dbReference>
<reference evidence="2" key="1">
    <citation type="submission" date="2018-05" db="EMBL/GenBank/DDBJ databases">
        <authorList>
            <person name="Du Z."/>
            <person name="Wang X."/>
        </authorList>
    </citation>
    <scope>NUCLEOTIDE SEQUENCE [LARGE SCALE GENOMIC DNA]</scope>
    <source>
        <strain evidence="2">WDS4C29</strain>
    </source>
</reference>
<comment type="caution">
    <text evidence="1">The sequence shown here is derived from an EMBL/GenBank/DDBJ whole genome shotgun (WGS) entry which is preliminary data.</text>
</comment>
<evidence type="ECO:0000313" key="2">
    <source>
        <dbReference type="Proteomes" id="UP000245293"/>
    </source>
</evidence>
<name>A0A2V1P104_9RHOB</name>
<gene>
    <name evidence="1" type="ORF">DFK10_15825</name>
</gene>
<dbReference type="Proteomes" id="UP000245293">
    <property type="component" value="Unassembled WGS sequence"/>
</dbReference>
<dbReference type="RefSeq" id="WP_146193292.1">
    <property type="nucleotide sequence ID" value="NZ_QETF01000029.1"/>
</dbReference>
<keyword evidence="2" id="KW-1185">Reference proteome</keyword>
<organism evidence="1 2">
    <name type="scientific">Salibaculum griseiflavum</name>
    <dbReference type="NCBI Taxonomy" id="1914409"/>
    <lineage>
        <taxon>Bacteria</taxon>
        <taxon>Pseudomonadati</taxon>
        <taxon>Pseudomonadota</taxon>
        <taxon>Alphaproteobacteria</taxon>
        <taxon>Rhodobacterales</taxon>
        <taxon>Roseobacteraceae</taxon>
        <taxon>Salibaculum</taxon>
    </lineage>
</organism>
<dbReference type="AlphaFoldDB" id="A0A2V1P104"/>
<protein>
    <submittedName>
        <fullName evidence="1">Uncharacterized protein</fullName>
    </submittedName>
</protein>